<evidence type="ECO:0000259" key="1">
    <source>
        <dbReference type="Pfam" id="PF22007"/>
    </source>
</evidence>
<keyword evidence="4" id="KW-1185">Reference proteome</keyword>
<sequence length="339" mass="38589">MNLQSMEQWTNLYEAAAAFKRAACWEHLSNGHIFGVQNPLNGEIGYCCVMGGGGDLYGLAVYLGTEGLETLMSMFEGDSNQDPMFTQHCLMLSFDNRTELLPAEYKQIKELGLKFRGANAWPTFRLYEPGFLPWPIENQEHVLFLTLALQQAVEVAEAYKHNPDALLEGANNTFLTRVSTGEQLNLTWSDEWIEPMPIEVVMANTADPIDELRVAKVKKSLKKIVAIWEIDCFYMPMPIDEGERPYYPMMILIVDHESGQILHFGLAEKSEVPKKMAERLFEILDKMQVIPKGIWVCNENVANYLRQLLHAFEIEAHMILELPALEEAKEGIMDHFLNG</sequence>
<dbReference type="Pfam" id="PF23988">
    <property type="entry name" value="DUF7309"/>
    <property type="match status" value="1"/>
</dbReference>
<evidence type="ECO:0000313" key="3">
    <source>
        <dbReference type="EMBL" id="NOV01439.1"/>
    </source>
</evidence>
<dbReference type="Proteomes" id="UP000618579">
    <property type="component" value="Unassembled WGS sequence"/>
</dbReference>
<accession>A0ABX1ZMX3</accession>
<comment type="caution">
    <text evidence="3">The sequence shown here is derived from an EMBL/GenBank/DDBJ whole genome shotgun (WGS) entry which is preliminary data.</text>
</comment>
<evidence type="ECO:0000313" key="4">
    <source>
        <dbReference type="Proteomes" id="UP000618579"/>
    </source>
</evidence>
<organism evidence="3 4">
    <name type="scientific">Paenibacillus planticolens</name>
    <dbReference type="NCBI Taxonomy" id="2654976"/>
    <lineage>
        <taxon>Bacteria</taxon>
        <taxon>Bacillati</taxon>
        <taxon>Bacillota</taxon>
        <taxon>Bacilli</taxon>
        <taxon>Bacillales</taxon>
        <taxon>Paenibacillaceae</taxon>
        <taxon>Paenibacillus</taxon>
    </lineage>
</organism>
<name>A0ABX1ZMX3_9BACL</name>
<reference evidence="3 4" key="1">
    <citation type="submission" date="2019-10" db="EMBL/GenBank/DDBJ databases">
        <title>Description of Paenibacillus pedi sp. nov.</title>
        <authorList>
            <person name="Carlier A."/>
            <person name="Qi S."/>
        </authorList>
    </citation>
    <scope>NUCLEOTIDE SEQUENCE [LARGE SCALE GENOMIC DNA]</scope>
    <source>
        <strain evidence="3 4">LMG 31457</strain>
    </source>
</reference>
<feature type="domain" description="DUF7309" evidence="2">
    <location>
        <begin position="9"/>
        <end position="177"/>
    </location>
</feature>
<gene>
    <name evidence="3" type="ORF">GC097_15585</name>
</gene>
<dbReference type="InterPro" id="IPR055733">
    <property type="entry name" value="DUF7309"/>
</dbReference>
<dbReference type="RefSeq" id="WP_171684256.1">
    <property type="nucleotide sequence ID" value="NZ_WHNZ01000030.1"/>
</dbReference>
<dbReference type="Pfam" id="PF22007">
    <property type="entry name" value="DUF6930"/>
    <property type="match status" value="1"/>
</dbReference>
<dbReference type="InterPro" id="IPR054216">
    <property type="entry name" value="DUF6930"/>
</dbReference>
<protein>
    <submittedName>
        <fullName evidence="3">Uncharacterized protein</fullName>
    </submittedName>
</protein>
<dbReference type="EMBL" id="WHNZ01000030">
    <property type="protein sequence ID" value="NOV01439.1"/>
    <property type="molecule type" value="Genomic_DNA"/>
</dbReference>
<feature type="domain" description="DUF6930" evidence="1">
    <location>
        <begin position="214"/>
        <end position="332"/>
    </location>
</feature>
<evidence type="ECO:0000259" key="2">
    <source>
        <dbReference type="Pfam" id="PF23988"/>
    </source>
</evidence>
<proteinExistence type="predicted"/>